<evidence type="ECO:0000256" key="3">
    <source>
        <dbReference type="ARBA" id="ARBA00022691"/>
    </source>
</evidence>
<dbReference type="PROSITE" id="PS51683">
    <property type="entry name" value="SAM_OMT_II"/>
    <property type="match status" value="1"/>
</dbReference>
<organism evidence="5 6">
    <name type="scientific">Taxus chinensis</name>
    <name type="common">Chinese yew</name>
    <name type="synonym">Taxus wallichiana var. chinensis</name>
    <dbReference type="NCBI Taxonomy" id="29808"/>
    <lineage>
        <taxon>Eukaryota</taxon>
        <taxon>Viridiplantae</taxon>
        <taxon>Streptophyta</taxon>
        <taxon>Embryophyta</taxon>
        <taxon>Tracheophyta</taxon>
        <taxon>Spermatophyta</taxon>
        <taxon>Pinopsida</taxon>
        <taxon>Pinidae</taxon>
        <taxon>Conifers II</taxon>
        <taxon>Cupressales</taxon>
        <taxon>Taxaceae</taxon>
        <taxon>Taxus</taxon>
    </lineage>
</organism>
<dbReference type="InterPro" id="IPR001077">
    <property type="entry name" value="COMT_C"/>
</dbReference>
<dbReference type="InterPro" id="IPR016461">
    <property type="entry name" value="COMT-like"/>
</dbReference>
<dbReference type="InterPro" id="IPR029063">
    <property type="entry name" value="SAM-dependent_MTases_sf"/>
</dbReference>
<dbReference type="InterPro" id="IPR036388">
    <property type="entry name" value="WH-like_DNA-bd_sf"/>
</dbReference>
<dbReference type="GO" id="GO:0008171">
    <property type="term" value="F:O-methyltransferase activity"/>
    <property type="evidence" value="ECO:0007669"/>
    <property type="project" value="InterPro"/>
</dbReference>
<accession>A0AA38LA83</accession>
<dbReference type="AlphaFoldDB" id="A0AA38LA83"/>
<dbReference type="Pfam" id="PF00891">
    <property type="entry name" value="Methyltransf_2"/>
    <property type="match status" value="1"/>
</dbReference>
<gene>
    <name evidence="5" type="ORF">KI387_019278</name>
</gene>
<feature type="non-terminal residue" evidence="5">
    <location>
        <position position="168"/>
    </location>
</feature>
<keyword evidence="3" id="KW-0949">S-adenosyl-L-methionine</keyword>
<proteinExistence type="predicted"/>
<comment type="caution">
    <text evidence="5">The sequence shown here is derived from an EMBL/GenBank/DDBJ whole genome shotgun (WGS) entry which is preliminary data.</text>
</comment>
<evidence type="ECO:0000259" key="4">
    <source>
        <dbReference type="Pfam" id="PF00891"/>
    </source>
</evidence>
<dbReference type="SUPFAM" id="SSF53335">
    <property type="entry name" value="S-adenosyl-L-methionine-dependent methyltransferases"/>
    <property type="match status" value="1"/>
</dbReference>
<feature type="domain" description="O-methyltransferase C-terminal" evidence="4">
    <location>
        <begin position="43"/>
        <end position="168"/>
    </location>
</feature>
<keyword evidence="1" id="KW-0489">Methyltransferase</keyword>
<evidence type="ECO:0000256" key="1">
    <source>
        <dbReference type="ARBA" id="ARBA00022603"/>
    </source>
</evidence>
<evidence type="ECO:0000313" key="6">
    <source>
        <dbReference type="Proteomes" id="UP000824469"/>
    </source>
</evidence>
<dbReference type="Gene3D" id="1.10.10.10">
    <property type="entry name" value="Winged helix-like DNA-binding domain superfamily/Winged helix DNA-binding domain"/>
    <property type="match status" value="1"/>
</dbReference>
<evidence type="ECO:0000313" key="5">
    <source>
        <dbReference type="EMBL" id="KAH9317509.1"/>
    </source>
</evidence>
<dbReference type="Proteomes" id="UP000824469">
    <property type="component" value="Unassembled WGS sequence"/>
</dbReference>
<reference evidence="5 6" key="1">
    <citation type="journal article" date="2021" name="Nat. Plants">
        <title>The Taxus genome provides insights into paclitaxel biosynthesis.</title>
        <authorList>
            <person name="Xiong X."/>
            <person name="Gou J."/>
            <person name="Liao Q."/>
            <person name="Li Y."/>
            <person name="Zhou Q."/>
            <person name="Bi G."/>
            <person name="Li C."/>
            <person name="Du R."/>
            <person name="Wang X."/>
            <person name="Sun T."/>
            <person name="Guo L."/>
            <person name="Liang H."/>
            <person name="Lu P."/>
            <person name="Wu Y."/>
            <person name="Zhang Z."/>
            <person name="Ro D.K."/>
            <person name="Shang Y."/>
            <person name="Huang S."/>
            <person name="Yan J."/>
        </authorList>
    </citation>
    <scope>NUCLEOTIDE SEQUENCE [LARGE SCALE GENOMIC DNA]</scope>
    <source>
        <strain evidence="5">Ta-2019</strain>
    </source>
</reference>
<protein>
    <recommendedName>
        <fullName evidence="4">O-methyltransferase C-terminal domain-containing protein</fullName>
    </recommendedName>
</protein>
<dbReference type="OMA" id="RHYIEVT"/>
<keyword evidence="2" id="KW-0808">Transferase</keyword>
<evidence type="ECO:0000256" key="2">
    <source>
        <dbReference type="ARBA" id="ARBA00022679"/>
    </source>
</evidence>
<dbReference type="Gene3D" id="3.40.50.150">
    <property type="entry name" value="Vaccinia Virus protein VP39"/>
    <property type="match status" value="1"/>
</dbReference>
<feature type="non-terminal residue" evidence="5">
    <location>
        <position position="1"/>
    </location>
</feature>
<dbReference type="EMBL" id="JAHRHJ020000004">
    <property type="protein sequence ID" value="KAH9317509.1"/>
    <property type="molecule type" value="Genomic_DNA"/>
</dbReference>
<name>A0AA38LA83_TAXCH</name>
<keyword evidence="6" id="KW-1185">Reference proteome</keyword>
<dbReference type="PANTHER" id="PTHR11746">
    <property type="entry name" value="O-METHYLTRANSFERASE"/>
    <property type="match status" value="1"/>
</dbReference>
<sequence length="168" mass="18724">KNGRPERLYGLTPLCKYLVHNKDGLSLAPMLLMDQDKVFIDTWFYLKDAVLEGSQPFTKAHGVHAFDYPAQDQRFNRVFNKAMSEHSTLVMGRVLEIYQGFKDLEELVDVGGGVGSTLNLIVSKHPQIKGVNFDMPHVLGDAPDYPGVTHVGGDMFDSVPPGKTIFMK</sequence>
<dbReference type="GO" id="GO:0032259">
    <property type="term" value="P:methylation"/>
    <property type="evidence" value="ECO:0007669"/>
    <property type="project" value="UniProtKB-KW"/>
</dbReference>